<feature type="region of interest" description="Disordered" evidence="1">
    <location>
        <begin position="335"/>
        <end position="396"/>
    </location>
</feature>
<feature type="compositionally biased region" description="Polar residues" evidence="1">
    <location>
        <begin position="127"/>
        <end position="139"/>
    </location>
</feature>
<evidence type="ECO:0000256" key="1">
    <source>
        <dbReference type="SAM" id="MobiDB-lite"/>
    </source>
</evidence>
<accession>A0A2T2N4N0</accession>
<feature type="compositionally biased region" description="Low complexity" evidence="1">
    <location>
        <begin position="16"/>
        <end position="27"/>
    </location>
</feature>
<dbReference type="EMBL" id="KZ678151">
    <property type="protein sequence ID" value="PSN59978.1"/>
    <property type="molecule type" value="Genomic_DNA"/>
</dbReference>
<feature type="compositionally biased region" description="Polar residues" evidence="1">
    <location>
        <begin position="28"/>
        <end position="63"/>
    </location>
</feature>
<sequence length="396" mass="43734">MEPLPPRKSPGDGLTSSPSSQEEPNSQLKQTSNFPLSAGTDTPHASNLTNTPKNFSRPNPTVHSSSPLRHSTLPPTTLSSVPPSLASQAAPPPKDALKKLLDDFEARLNVRSEKLQRVFDTLPTLPSLPSFSKLSNLKQSSSDEPLSSSSARLRKPTLAQKKKQDHLSRKVKRYLSTPVRRPNTVEPAPPIEDLDDRMEVGGSDADDAEDEPLWDDPGVKDARSLHAWLHEELSDQDILKKILNLYRELLALHAGISVFNANNVNMPRIGNGKEALAAKVLGEDMVFGMMQLKNLARKIDSVRMKFGGAVAGWEDEEDPMWMILDEQAQWHAERNEDRLTTKGRGRKKKQGVVSKEALKEASSDGKDEDTKAPKLTEEAVPKGNVEEKKDEVMEDA</sequence>
<proteinExistence type="predicted"/>
<feature type="region of interest" description="Disordered" evidence="1">
    <location>
        <begin position="123"/>
        <end position="214"/>
    </location>
</feature>
<organism evidence="2 3">
    <name type="scientific">Corynespora cassiicola Philippines</name>
    <dbReference type="NCBI Taxonomy" id="1448308"/>
    <lineage>
        <taxon>Eukaryota</taxon>
        <taxon>Fungi</taxon>
        <taxon>Dikarya</taxon>
        <taxon>Ascomycota</taxon>
        <taxon>Pezizomycotina</taxon>
        <taxon>Dothideomycetes</taxon>
        <taxon>Pleosporomycetidae</taxon>
        <taxon>Pleosporales</taxon>
        <taxon>Corynesporascaceae</taxon>
        <taxon>Corynespora</taxon>
    </lineage>
</organism>
<protein>
    <submittedName>
        <fullName evidence="2">Uncharacterized protein</fullName>
    </submittedName>
</protein>
<gene>
    <name evidence="2" type="ORF">BS50DRAFT_640416</name>
</gene>
<name>A0A2T2N4N0_CORCC</name>
<feature type="compositionally biased region" description="Basic residues" evidence="1">
    <location>
        <begin position="152"/>
        <end position="173"/>
    </location>
</feature>
<dbReference type="Proteomes" id="UP000240883">
    <property type="component" value="Unassembled WGS sequence"/>
</dbReference>
<keyword evidence="3" id="KW-1185">Reference proteome</keyword>
<feature type="region of interest" description="Disordered" evidence="1">
    <location>
        <begin position="1"/>
        <end position="94"/>
    </location>
</feature>
<feature type="compositionally biased region" description="Basic and acidic residues" evidence="1">
    <location>
        <begin position="356"/>
        <end position="396"/>
    </location>
</feature>
<evidence type="ECO:0000313" key="3">
    <source>
        <dbReference type="Proteomes" id="UP000240883"/>
    </source>
</evidence>
<feature type="compositionally biased region" description="Acidic residues" evidence="1">
    <location>
        <begin position="204"/>
        <end position="214"/>
    </location>
</feature>
<dbReference type="AlphaFoldDB" id="A0A2T2N4N0"/>
<feature type="compositionally biased region" description="Low complexity" evidence="1">
    <location>
        <begin position="64"/>
        <end position="89"/>
    </location>
</feature>
<reference evidence="2 3" key="1">
    <citation type="journal article" date="2018" name="Front. Microbiol.">
        <title>Genome-Wide Analysis of Corynespora cassiicola Leaf Fall Disease Putative Effectors.</title>
        <authorList>
            <person name="Lopez D."/>
            <person name="Ribeiro S."/>
            <person name="Label P."/>
            <person name="Fumanal B."/>
            <person name="Venisse J.S."/>
            <person name="Kohler A."/>
            <person name="de Oliveira R.R."/>
            <person name="Labutti K."/>
            <person name="Lipzen A."/>
            <person name="Lail K."/>
            <person name="Bauer D."/>
            <person name="Ohm R.A."/>
            <person name="Barry K.W."/>
            <person name="Spatafora J."/>
            <person name="Grigoriev I.V."/>
            <person name="Martin F.M."/>
            <person name="Pujade-Renaud V."/>
        </authorList>
    </citation>
    <scope>NUCLEOTIDE SEQUENCE [LARGE SCALE GENOMIC DNA]</scope>
    <source>
        <strain evidence="2 3">Philippines</strain>
    </source>
</reference>
<feature type="compositionally biased region" description="Low complexity" evidence="1">
    <location>
        <begin position="140"/>
        <end position="150"/>
    </location>
</feature>
<evidence type="ECO:0000313" key="2">
    <source>
        <dbReference type="EMBL" id="PSN59978.1"/>
    </source>
</evidence>
<feature type="compositionally biased region" description="Basic residues" evidence="1">
    <location>
        <begin position="341"/>
        <end position="350"/>
    </location>
</feature>